<dbReference type="RefSeq" id="WP_070352131.1">
    <property type="nucleotide sequence ID" value="NZ_CP043474.1"/>
</dbReference>
<dbReference type="Gene3D" id="3.20.170.40">
    <property type="entry name" value="Rifampin ADP-ribosyltransferase domain"/>
    <property type="match status" value="1"/>
</dbReference>
<gene>
    <name evidence="2" type="ORF">BEL07_05510</name>
</gene>
<dbReference type="Proteomes" id="UP000178953">
    <property type="component" value="Unassembled WGS sequence"/>
</dbReference>
<dbReference type="NCBIfam" id="NF033144">
    <property type="entry name" value="rifampin_ARR"/>
    <property type="match status" value="1"/>
</dbReference>
<keyword evidence="3" id="KW-1185">Reference proteome</keyword>
<dbReference type="InterPro" id="IPR038611">
    <property type="entry name" value="Arr_sf"/>
</dbReference>
<dbReference type="OrthoDB" id="5509356at2"/>
<keyword evidence="2" id="KW-0808">Transferase</keyword>
<sequence length="142" mass="15642">MADTPERFQVHESGAYFHGTKADLRIGDYLEPGHASNYRPGHVANHVYMTKVLDGAVLAAEMAVGEGRCRVYVVEPGDDLEDDPNVTDKKFPGNPTHSYRSRLPVKIVGEVTDWVGHSPEYLAAFRAGLDAIRRTGTAVLYD</sequence>
<proteinExistence type="predicted"/>
<protein>
    <submittedName>
        <fullName evidence="2">Rifampin ADP-ribosyl transferase</fullName>
    </submittedName>
</protein>
<comment type="caution">
    <text evidence="2">The sequence shown here is derived from an EMBL/GenBank/DDBJ whole genome shotgun (WGS) entry which is preliminary data.</text>
</comment>
<organism evidence="2 3">
    <name type="scientific">Mycolicibacterium grossiae</name>
    <dbReference type="NCBI Taxonomy" id="1552759"/>
    <lineage>
        <taxon>Bacteria</taxon>
        <taxon>Bacillati</taxon>
        <taxon>Actinomycetota</taxon>
        <taxon>Actinomycetes</taxon>
        <taxon>Mycobacteriales</taxon>
        <taxon>Mycobacteriaceae</taxon>
        <taxon>Mycolicibacterium</taxon>
    </lineage>
</organism>
<dbReference type="AlphaFoldDB" id="A0A1E8Q8R1"/>
<accession>A0A1E8Q8R1</accession>
<dbReference type="Pfam" id="PF12120">
    <property type="entry name" value="Arr-ms"/>
    <property type="match status" value="1"/>
</dbReference>
<feature type="domain" description="Rifampin ADP-ribosyltransferase" evidence="1">
    <location>
        <begin position="16"/>
        <end position="114"/>
    </location>
</feature>
<dbReference type="GO" id="GO:0016740">
    <property type="term" value="F:transferase activity"/>
    <property type="evidence" value="ECO:0007669"/>
    <property type="project" value="UniProtKB-KW"/>
</dbReference>
<dbReference type="EMBL" id="MCHX01000009">
    <property type="protein sequence ID" value="OFJ54842.1"/>
    <property type="molecule type" value="Genomic_DNA"/>
</dbReference>
<evidence type="ECO:0000313" key="2">
    <source>
        <dbReference type="EMBL" id="OFJ54842.1"/>
    </source>
</evidence>
<dbReference type="InterPro" id="IPR021975">
    <property type="entry name" value="Rifampin_Arr"/>
</dbReference>
<reference evidence="2 3" key="1">
    <citation type="submission" date="2016-09" db="EMBL/GenBank/DDBJ databases">
        <title>genome sequence of Mycobacterium sp. 739 SCH.</title>
        <authorList>
            <person name="Greninger A.L."/>
            <person name="Qin X."/>
            <person name="Jerome K."/>
            <person name="Vora S."/>
            <person name="Quinn K."/>
        </authorList>
    </citation>
    <scope>NUCLEOTIDE SEQUENCE [LARGE SCALE GENOMIC DNA]</scope>
    <source>
        <strain evidence="2 3">SCH</strain>
    </source>
</reference>
<name>A0A1E8Q8R1_9MYCO</name>
<evidence type="ECO:0000259" key="1">
    <source>
        <dbReference type="Pfam" id="PF12120"/>
    </source>
</evidence>
<evidence type="ECO:0000313" key="3">
    <source>
        <dbReference type="Proteomes" id="UP000178953"/>
    </source>
</evidence>